<dbReference type="Pfam" id="PF11739">
    <property type="entry name" value="YdbH-like"/>
    <property type="match status" value="1"/>
</dbReference>
<name>A0ABU9IF62_9SPHN</name>
<dbReference type="EMBL" id="JBBYHV010000001">
    <property type="protein sequence ID" value="MEL1250568.1"/>
    <property type="molecule type" value="Genomic_DNA"/>
</dbReference>
<feature type="compositionally biased region" description="Polar residues" evidence="1">
    <location>
        <begin position="1090"/>
        <end position="1099"/>
    </location>
</feature>
<accession>A0ABU9IF62</accession>
<feature type="compositionally biased region" description="Basic and acidic residues" evidence="1">
    <location>
        <begin position="1074"/>
        <end position="1083"/>
    </location>
</feature>
<protein>
    <submittedName>
        <fullName evidence="3">YdbH domain-containing protein</fullName>
    </submittedName>
</protein>
<sequence length="1099" mass="116858">MAQPADEDLSARPKGRTRRLLRNALRVVILMLLAALALAWFQRERLADDLITSTLADLDVAASYEIESIGPREQVLTNVVVGDPDRPDLTIERVEVSITPRFGVPDVTSVRLTQPRLFGTWRDGELSFGALDPLIFTEAEGPFEFPSMVLTIDDGRALLQTDHGDVGAKLSGGGHLRGGFAGELAMIAPRLELGNCVGEQVTLFGAVSIDAERPEFHGPLRFASLDCANGLFVRDAGVALDLQAERNLVEYEGDIDFATERVLFAEVQTALAGEGQFTWHDNEFNLLFDVAARDAQTPYAMLGELAINGRLRALEAGEQVELEGDLTGDGLLLGPEIDALLASAELGGEGTLIEPLVAKLRRNLGPQMRGSTLEASFTARQLGERSSLVIPQASLRGGNGATLLSLSRAQLVMGQAGLPRFSGNFVTGGEGLPQLSGRMEQADNGALQMRLAMREYAAGDARLALPELAIVQGSGGRLALDGRATASGPLPGGSVSELQLPIDASIAADGSLAMWRGCRELRFDRLAAANLALGRQSLTLCPRDGQPILRYDSAGLRFAAATDALNLTGELADTPITLASGPVGIAYPGTMTVRDLGVTLGEGEGAQRFAVRNLRADLSADAVGGDFAGADVFLAAVPLDLMDAAGNWSYADDRLVIDNASFDLVDRQAVNRFEPLIARGATLALADSIVTANALLRHPYSDTVLSRVDIVHDLTSGIGHADLAVDGISFGPDLQPAPPASHCLRGDLAARVPQTGLSCLALGVASDFSGTITGGGRIDWNADAVTSSGTFTSDGLDLAAPFGPVQGARGTIHFTDLLGLSTAPDQRLDLASINPGVEVQSGEIGLTLTDGETLELTGGQWPFMGGTLRMDPVVMNIGVAESRTYVLHIEGLEAARFIEHMEMGNLAATGTFDGSIPIVFDADGNGQLVGGELVSRPPGGNVAYVGELTYEDMGFFANYAFRTLRDLRYDRMEIVMNGPLAGELVTQVRFEGIGQGDTAERNFVSRAIGDLPIELRINVRAPFYRLLTSFRSLYDPSAVRDPRNLGLMSSEGGRLREAIDQDTVDEQEAAAEAEAERRLREAFAPDEPTIQPQESEPEP</sequence>
<feature type="compositionally biased region" description="Acidic residues" evidence="1">
    <location>
        <begin position="1062"/>
        <end position="1073"/>
    </location>
</feature>
<keyword evidence="2" id="KW-0472">Membrane</keyword>
<comment type="caution">
    <text evidence="3">The sequence shown here is derived from an EMBL/GenBank/DDBJ whole genome shotgun (WGS) entry which is preliminary data.</text>
</comment>
<keyword evidence="2" id="KW-0812">Transmembrane</keyword>
<evidence type="ECO:0000313" key="3">
    <source>
        <dbReference type="EMBL" id="MEL1250568.1"/>
    </source>
</evidence>
<feature type="transmembrane region" description="Helical" evidence="2">
    <location>
        <begin position="20"/>
        <end position="41"/>
    </location>
</feature>
<keyword evidence="4" id="KW-1185">Reference proteome</keyword>
<keyword evidence="2" id="KW-1133">Transmembrane helix</keyword>
<dbReference type="RefSeq" id="WP_341673086.1">
    <property type="nucleotide sequence ID" value="NZ_JBBYHV010000001.1"/>
</dbReference>
<evidence type="ECO:0000256" key="2">
    <source>
        <dbReference type="SAM" id="Phobius"/>
    </source>
</evidence>
<evidence type="ECO:0000313" key="4">
    <source>
        <dbReference type="Proteomes" id="UP001497045"/>
    </source>
</evidence>
<reference evidence="3 4" key="1">
    <citation type="submission" date="2024-04" db="EMBL/GenBank/DDBJ databases">
        <title>Aurantiacibacter sp. DGU6 16S ribosomal RNA gene Genome sequencing and assembly.</title>
        <authorList>
            <person name="Park S."/>
        </authorList>
    </citation>
    <scope>NUCLEOTIDE SEQUENCE [LARGE SCALE GENOMIC DNA]</scope>
    <source>
        <strain evidence="3 4">DGU6</strain>
    </source>
</reference>
<gene>
    <name evidence="3" type="ORF">AAEO60_07790</name>
</gene>
<feature type="region of interest" description="Disordered" evidence="1">
    <location>
        <begin position="1062"/>
        <end position="1099"/>
    </location>
</feature>
<evidence type="ECO:0000256" key="1">
    <source>
        <dbReference type="SAM" id="MobiDB-lite"/>
    </source>
</evidence>
<dbReference type="Proteomes" id="UP001497045">
    <property type="component" value="Unassembled WGS sequence"/>
</dbReference>
<organism evidence="3 4">
    <name type="scientific">Aurantiacibacter gilvus</name>
    <dbReference type="NCBI Taxonomy" id="3139141"/>
    <lineage>
        <taxon>Bacteria</taxon>
        <taxon>Pseudomonadati</taxon>
        <taxon>Pseudomonadota</taxon>
        <taxon>Alphaproteobacteria</taxon>
        <taxon>Sphingomonadales</taxon>
        <taxon>Erythrobacteraceae</taxon>
        <taxon>Aurantiacibacter</taxon>
    </lineage>
</organism>
<dbReference type="InterPro" id="IPR021730">
    <property type="entry name" value="YdbH"/>
</dbReference>
<proteinExistence type="predicted"/>